<comment type="catalytic activity">
    <reaction evidence="13">
        <text>5-phospho-beta-D-ribosylamine + glycine + ATP = N(1)-(5-phospho-beta-D-ribosyl)glycinamide + ADP + phosphate + H(+)</text>
        <dbReference type="Rhea" id="RHEA:17453"/>
        <dbReference type="ChEBI" id="CHEBI:15378"/>
        <dbReference type="ChEBI" id="CHEBI:30616"/>
        <dbReference type="ChEBI" id="CHEBI:43474"/>
        <dbReference type="ChEBI" id="CHEBI:57305"/>
        <dbReference type="ChEBI" id="CHEBI:58681"/>
        <dbReference type="ChEBI" id="CHEBI:143788"/>
        <dbReference type="ChEBI" id="CHEBI:456216"/>
        <dbReference type="EC" id="6.3.4.13"/>
    </reaction>
</comment>
<dbReference type="SUPFAM" id="SSF53328">
    <property type="entry name" value="Formyltransferase"/>
    <property type="match status" value="1"/>
</dbReference>
<sequence>MIETFKILKGIDLADEDKVVHPLQEMADRVLVIGSGSREHALAWKLAASPRVKHVFVAPGNAGTASLGKISNSAVLVSNHSILAQFCKDHNIGMVVVGPEAPLAAGLVDDLTSAGVRCFGPTAKAAQLESSKSFAKEFMDRHGIPTARWKAFTNPHEACSFITGADFPALVVKANGLTTGKGLRIAEDKDGACRAVQSLMQDKKLGCAAETFLVEECLEGEELACLCFSDGITAALMPPVQDHERCSDGDTGGMGAYCPVPQVSKALLENIHGRILQQTIDGMRQEGSSYLGVLYAGLILTKDGPKVLKLKCCFGEPVCQVILPLLKSDFFEVICATVERRLCNCMPVWLENRAAVAVVMRNDKHPDDNVRGQEITGIFQAEELGLLVFHGKTAMKDGKLVTNGRRVLTVTAVKNDLTSAVDEVGKGAAAIQYPGVIYRKDIGYRAAACLKQPRCLEYQTSCEDPAITDITTHTCKPLPPAGCREAHGRASAFFDLKAAGYMDPILVSATNSVRDQLKIAQLCGKHDTVGQDLVAICVNDILARGAEPLFFLDYFTYGRLDVGVAEAVVAGIAEACKIAGCALLGGETAEIPGMYSPGEYDLVGFAVGAVELGHMLPQLEKIRDGDVVIGIASSGLHSKGFNTVRKILEKSSWTYSSPAPSSEGHHTWGELLLTPTKVYSKTLLAVLRSGHVKAYAHITGGGLLENIPRVLPESLAVSLDARHWKIPEFFSWLQKEGALSEEEMAQTFNCGIGAILIVEKKMAEQVLRIVQKHEEAWFIGMVVPQQKGSRPVEICNLLKALQANGSQAANKATDSDNYQSDRAQDSKARVAVLTSSGTGRDLKALITSTKEPGSRAQVSLVVSNEFDVQELQMAARAGVPSRVIDHKLYGSHSEFESTIHTILEDFSIDFICLVGFKRILSSSFIQKWKGKILNVHPSLLPSFRGRNTHQQVLQAGVRLTGCTVHFLLDEGSSEAILVQEAVSVEAGDTVETLAERVKGAEQRALPRALHLVAGRTVHLGKNDKIIWKGGS</sequence>
<evidence type="ECO:0000256" key="6">
    <source>
        <dbReference type="ARBA" id="ARBA00022723"/>
    </source>
</evidence>
<name>A0A6P8R681_GEOSA</name>
<evidence type="ECO:0000256" key="13">
    <source>
        <dbReference type="RuleBase" id="RU363089"/>
    </source>
</evidence>
<keyword evidence="5" id="KW-0808">Transferase</keyword>
<dbReference type="InterPro" id="IPR020561">
    <property type="entry name" value="PRibGlycinamid_synth_ATP-grasp"/>
</dbReference>
<dbReference type="SUPFAM" id="SSF52440">
    <property type="entry name" value="PreATP-grasp domain"/>
    <property type="match status" value="1"/>
</dbReference>
<dbReference type="NCBIfam" id="TIGR00878">
    <property type="entry name" value="purM"/>
    <property type="match status" value="1"/>
</dbReference>
<dbReference type="InterPro" id="IPR016188">
    <property type="entry name" value="PurM-like_N"/>
</dbReference>
<dbReference type="InterPro" id="IPR013815">
    <property type="entry name" value="ATP_grasp_subdomain_1"/>
</dbReference>
<evidence type="ECO:0000256" key="9">
    <source>
        <dbReference type="ARBA" id="ARBA00022840"/>
    </source>
</evidence>
<evidence type="ECO:0000256" key="3">
    <source>
        <dbReference type="ARBA" id="ARBA00007423"/>
    </source>
</evidence>
<dbReference type="KEGG" id="gsh:117362792"/>
<dbReference type="NCBIfam" id="TIGR00877">
    <property type="entry name" value="purD"/>
    <property type="match status" value="1"/>
</dbReference>
<dbReference type="PANTHER" id="PTHR10520">
    <property type="entry name" value="TRIFUNCTIONAL PURINE BIOSYNTHETIC PROTEIN ADENOSINE-3-RELATED"/>
    <property type="match status" value="1"/>
</dbReference>
<keyword evidence="4 13" id="KW-0436">Ligase</keyword>
<dbReference type="Pfam" id="PF00551">
    <property type="entry name" value="Formyl_trans_N"/>
    <property type="match status" value="1"/>
</dbReference>
<dbReference type="RefSeq" id="XP_033805659.1">
    <property type="nucleotide sequence ID" value="XM_033949768.1"/>
</dbReference>
<accession>A0A6P8R681</accession>
<dbReference type="InterPro" id="IPR011761">
    <property type="entry name" value="ATP-grasp"/>
</dbReference>
<comment type="similarity">
    <text evidence="13">In the C-terminal section; belongs to the GART family.</text>
</comment>
<dbReference type="FunFam" id="3.30.470.20:FF:000018">
    <property type="entry name" value="Trifunctional purine biosynthetic protein adenosine-3"/>
    <property type="match status" value="1"/>
</dbReference>
<proteinExistence type="inferred from homology"/>
<comment type="pathway">
    <text evidence="1 13">Purine metabolism; IMP biosynthesis via de novo pathway; 5-amino-1-(5-phospho-D-ribosyl)imidazole from N(2)-formyl-N(1)-(5-phospho-D-ribosyl)glycinamide: step 2/2.</text>
</comment>
<dbReference type="InterPro" id="IPR037123">
    <property type="entry name" value="PRibGlycinamide_synth_C_sf"/>
</dbReference>
<dbReference type="GeneID" id="117362792"/>
<dbReference type="SUPFAM" id="SSF56059">
    <property type="entry name" value="Glutathione synthetase ATP-binding domain-like"/>
    <property type="match status" value="1"/>
</dbReference>
<dbReference type="GO" id="GO:0046084">
    <property type="term" value="P:adenine biosynthetic process"/>
    <property type="evidence" value="ECO:0007669"/>
    <property type="project" value="TreeGrafter"/>
</dbReference>
<keyword evidence="9 12" id="KW-0067">ATP-binding</keyword>
<dbReference type="HAMAP" id="MF_00138">
    <property type="entry name" value="GARS"/>
    <property type="match status" value="1"/>
</dbReference>
<dbReference type="InterPro" id="IPR020562">
    <property type="entry name" value="PRibGlycinamide_synth_N"/>
</dbReference>
<keyword evidence="6 13" id="KW-0479">Metal-binding</keyword>
<dbReference type="NCBIfam" id="TIGR00639">
    <property type="entry name" value="PurN"/>
    <property type="match status" value="1"/>
</dbReference>
<organism evidence="15 16">
    <name type="scientific">Geotrypetes seraphini</name>
    <name type="common">Gaboon caecilian</name>
    <name type="synonym">Caecilia seraphini</name>
    <dbReference type="NCBI Taxonomy" id="260995"/>
    <lineage>
        <taxon>Eukaryota</taxon>
        <taxon>Metazoa</taxon>
        <taxon>Chordata</taxon>
        <taxon>Craniata</taxon>
        <taxon>Vertebrata</taxon>
        <taxon>Euteleostomi</taxon>
        <taxon>Amphibia</taxon>
        <taxon>Gymnophiona</taxon>
        <taxon>Geotrypetes</taxon>
    </lineage>
</organism>
<dbReference type="GO" id="GO:0006189">
    <property type="term" value="P:'de novo' IMP biosynthetic process"/>
    <property type="evidence" value="ECO:0007669"/>
    <property type="project" value="UniProtKB-UniRule"/>
</dbReference>
<dbReference type="Gene3D" id="3.30.1330.10">
    <property type="entry name" value="PurM-like, N-terminal domain"/>
    <property type="match status" value="1"/>
</dbReference>
<dbReference type="HAMAP" id="MF_00741">
    <property type="entry name" value="AIRS"/>
    <property type="match status" value="1"/>
</dbReference>
<dbReference type="EC" id="6.3.3.1" evidence="13"/>
<evidence type="ECO:0000256" key="10">
    <source>
        <dbReference type="ARBA" id="ARBA00023211"/>
    </source>
</evidence>
<gene>
    <name evidence="16" type="primary">LOC117362792</name>
</gene>
<dbReference type="Gene3D" id="3.30.1490.20">
    <property type="entry name" value="ATP-grasp fold, A domain"/>
    <property type="match status" value="1"/>
</dbReference>
<dbReference type="InterPro" id="IPR010918">
    <property type="entry name" value="PurM-like_C_dom"/>
</dbReference>
<dbReference type="InterPro" id="IPR011054">
    <property type="entry name" value="Rudment_hybrid_motif"/>
</dbReference>
<dbReference type="Pfam" id="PF02843">
    <property type="entry name" value="GARS_C"/>
    <property type="match status" value="1"/>
</dbReference>
<dbReference type="InterPro" id="IPR004607">
    <property type="entry name" value="GART"/>
</dbReference>
<dbReference type="Proteomes" id="UP000515159">
    <property type="component" value="Chromosome 6"/>
</dbReference>
<dbReference type="FunFam" id="3.90.650.10:FF:000007">
    <property type="entry name" value="Trifunctional purine biosynthetic protein adenosine-3"/>
    <property type="match status" value="1"/>
</dbReference>
<dbReference type="InterPro" id="IPR036921">
    <property type="entry name" value="PurM-like_N_sf"/>
</dbReference>
<dbReference type="SMART" id="SM01210">
    <property type="entry name" value="GARS_C"/>
    <property type="match status" value="1"/>
</dbReference>
<dbReference type="PROSITE" id="PS50975">
    <property type="entry name" value="ATP_GRASP"/>
    <property type="match status" value="1"/>
</dbReference>
<dbReference type="InterPro" id="IPR036676">
    <property type="entry name" value="PurM-like_C_sf"/>
</dbReference>
<dbReference type="Pfam" id="PF02844">
    <property type="entry name" value="GARS_N"/>
    <property type="match status" value="1"/>
</dbReference>
<evidence type="ECO:0000259" key="14">
    <source>
        <dbReference type="PROSITE" id="PS50975"/>
    </source>
</evidence>
<dbReference type="Gene3D" id="3.40.50.170">
    <property type="entry name" value="Formyl transferase, N-terminal domain"/>
    <property type="match status" value="1"/>
</dbReference>
<dbReference type="Pfam" id="PF02769">
    <property type="entry name" value="AIRS_C"/>
    <property type="match status" value="1"/>
</dbReference>
<dbReference type="OrthoDB" id="2018833at2759"/>
<dbReference type="GO" id="GO:0005524">
    <property type="term" value="F:ATP binding"/>
    <property type="evidence" value="ECO:0007669"/>
    <property type="project" value="UniProtKB-UniRule"/>
</dbReference>
<dbReference type="InterPro" id="IPR000115">
    <property type="entry name" value="PRibGlycinamide_synth"/>
</dbReference>
<comment type="pathway">
    <text evidence="13">Purine metabolism; IMP biosynthesis via de novo pathway; N(2)-formyl-N(1)-(5-phospho-D-ribosyl)glycinamide from N(1)-(5-phospho-D-ribosyl)glycinamide (10-formyl THF route): step 1/1.</text>
</comment>
<dbReference type="SMART" id="SM01209">
    <property type="entry name" value="GARS_A"/>
    <property type="match status" value="1"/>
</dbReference>
<dbReference type="GO" id="GO:0004641">
    <property type="term" value="F:phosphoribosylformylglycinamidine cyclo-ligase activity"/>
    <property type="evidence" value="ECO:0007669"/>
    <property type="project" value="UniProtKB-EC"/>
</dbReference>
<evidence type="ECO:0000256" key="11">
    <source>
        <dbReference type="ARBA" id="ARBA00023268"/>
    </source>
</evidence>
<evidence type="ECO:0000256" key="1">
    <source>
        <dbReference type="ARBA" id="ARBA00004686"/>
    </source>
</evidence>
<comment type="catalytic activity">
    <reaction evidence="13">
        <text>N(1)-(5-phospho-beta-D-ribosyl)glycinamide + (6R)-10-formyltetrahydrofolate = N(2)-formyl-N(1)-(5-phospho-beta-D-ribosyl)glycinamide + (6S)-5,6,7,8-tetrahydrofolate + H(+)</text>
        <dbReference type="Rhea" id="RHEA:15053"/>
        <dbReference type="ChEBI" id="CHEBI:15378"/>
        <dbReference type="ChEBI" id="CHEBI:57453"/>
        <dbReference type="ChEBI" id="CHEBI:143788"/>
        <dbReference type="ChEBI" id="CHEBI:147286"/>
        <dbReference type="ChEBI" id="CHEBI:195366"/>
        <dbReference type="EC" id="2.1.2.2"/>
    </reaction>
</comment>
<dbReference type="Gene3D" id="3.30.470.20">
    <property type="entry name" value="ATP-grasp fold, B domain"/>
    <property type="match status" value="1"/>
</dbReference>
<dbReference type="InterPro" id="IPR020560">
    <property type="entry name" value="PRibGlycinamide_synth_C-dom"/>
</dbReference>
<dbReference type="FunFam" id="3.40.50.20:FF:000006">
    <property type="entry name" value="Phosphoribosylamine--glycine ligase, chloroplastic"/>
    <property type="match status" value="1"/>
</dbReference>
<dbReference type="Gene3D" id="3.90.650.10">
    <property type="entry name" value="PurM-like C-terminal domain"/>
    <property type="match status" value="1"/>
</dbReference>
<keyword evidence="10 13" id="KW-0464">Manganese</keyword>
<dbReference type="EC" id="2.1.2.2" evidence="13"/>
<dbReference type="SUPFAM" id="SSF56042">
    <property type="entry name" value="PurM C-terminal domain-like"/>
    <property type="match status" value="1"/>
</dbReference>
<evidence type="ECO:0000256" key="2">
    <source>
        <dbReference type="ARBA" id="ARBA00005174"/>
    </source>
</evidence>
<dbReference type="InterPro" id="IPR004733">
    <property type="entry name" value="PurM_cligase"/>
</dbReference>
<dbReference type="HAMAP" id="MF_01930">
    <property type="entry name" value="PurN"/>
    <property type="match status" value="1"/>
</dbReference>
<evidence type="ECO:0000256" key="12">
    <source>
        <dbReference type="PROSITE-ProRule" id="PRU00409"/>
    </source>
</evidence>
<feature type="domain" description="ATP-grasp" evidence="14">
    <location>
        <begin position="136"/>
        <end position="339"/>
    </location>
</feature>
<dbReference type="EC" id="6.3.4.13" evidence="13"/>
<dbReference type="GO" id="GO:0046872">
    <property type="term" value="F:metal ion binding"/>
    <property type="evidence" value="ECO:0007669"/>
    <property type="project" value="UniProtKB-KW"/>
</dbReference>
<evidence type="ECO:0000256" key="4">
    <source>
        <dbReference type="ARBA" id="ARBA00022598"/>
    </source>
</evidence>
<dbReference type="Pfam" id="PF00586">
    <property type="entry name" value="AIRS"/>
    <property type="match status" value="1"/>
</dbReference>
<keyword evidence="8 13" id="KW-0658">Purine biosynthesis</keyword>
<dbReference type="InterPro" id="IPR002376">
    <property type="entry name" value="Formyl_transf_N"/>
</dbReference>
<dbReference type="GO" id="GO:0004637">
    <property type="term" value="F:phosphoribosylamine-glycine ligase activity"/>
    <property type="evidence" value="ECO:0007669"/>
    <property type="project" value="UniProtKB-UniRule"/>
</dbReference>
<comment type="similarity">
    <text evidence="3 13">In the N-terminal section; belongs to the GARS family.</text>
</comment>
<dbReference type="GO" id="GO:0004644">
    <property type="term" value="F:phosphoribosylglycinamide formyltransferase activity"/>
    <property type="evidence" value="ECO:0007669"/>
    <property type="project" value="UniProtKB-EC"/>
</dbReference>
<keyword evidence="11 13" id="KW-0511">Multifunctional enzyme</keyword>
<dbReference type="SUPFAM" id="SSF51246">
    <property type="entry name" value="Rudiment single hybrid motif"/>
    <property type="match status" value="1"/>
</dbReference>
<dbReference type="Gene3D" id="3.40.50.20">
    <property type="match status" value="1"/>
</dbReference>
<keyword evidence="7 12" id="KW-0547">Nucleotide-binding</keyword>
<dbReference type="AlphaFoldDB" id="A0A6P8R681"/>
<dbReference type="GO" id="GO:0005829">
    <property type="term" value="C:cytosol"/>
    <property type="evidence" value="ECO:0007669"/>
    <property type="project" value="TreeGrafter"/>
</dbReference>
<dbReference type="InterPro" id="IPR036477">
    <property type="entry name" value="Formyl_transf_N_sf"/>
</dbReference>
<protein>
    <recommendedName>
        <fullName evidence="13">Trifunctional purine biosynthetic protein adenosine-3</fullName>
    </recommendedName>
    <domain>
        <recommendedName>
            <fullName evidence="13">Phosphoribosylamine--glycine ligase</fullName>
            <ecNumber evidence="13">6.3.4.13</ecNumber>
        </recommendedName>
        <alternativeName>
            <fullName evidence="13">Glycinamide ribonucleotide synthetase</fullName>
            <shortName evidence="13">GARS</shortName>
        </alternativeName>
        <alternativeName>
            <fullName evidence="13">Phosphoribosylglycinamide synthetase</fullName>
        </alternativeName>
    </domain>
    <domain>
        <recommendedName>
            <fullName evidence="13">Phosphoribosylformylglycinamidine cyclo-ligase</fullName>
            <ecNumber evidence="13">6.3.3.1</ecNumber>
        </recommendedName>
        <alternativeName>
            <fullName evidence="13">AIR synthase</fullName>
            <shortName evidence="13">AIRS</shortName>
        </alternativeName>
        <alternativeName>
            <fullName evidence="13">Phosphoribosyl-aminoimidazole synthetase</fullName>
        </alternativeName>
    </domain>
    <domain>
        <recommendedName>
            <fullName evidence="13">Phosphoribosylglycinamide formyltransferase</fullName>
            <ecNumber evidence="13">2.1.2.2</ecNumber>
        </recommendedName>
        <alternativeName>
            <fullName evidence="13">5'-phosphoribosylglycinamide transformylase</fullName>
        </alternativeName>
        <alternativeName>
            <fullName evidence="13">GAR transformylase</fullName>
            <shortName evidence="13">GART</shortName>
        </alternativeName>
    </domain>
</protein>
<dbReference type="CDD" id="cd02196">
    <property type="entry name" value="PurM"/>
    <property type="match status" value="1"/>
</dbReference>
<dbReference type="PANTHER" id="PTHR10520:SF12">
    <property type="entry name" value="TRIFUNCTIONAL PURINE BIOSYNTHETIC PROTEIN ADENOSINE-3"/>
    <property type="match status" value="1"/>
</dbReference>
<dbReference type="SUPFAM" id="SSF55326">
    <property type="entry name" value="PurM N-terminal domain-like"/>
    <property type="match status" value="1"/>
</dbReference>
<dbReference type="Pfam" id="PF01071">
    <property type="entry name" value="GARS_A"/>
    <property type="match status" value="1"/>
</dbReference>
<evidence type="ECO:0000256" key="8">
    <source>
        <dbReference type="ARBA" id="ARBA00022755"/>
    </source>
</evidence>
<dbReference type="InParanoid" id="A0A6P8R681"/>
<keyword evidence="15" id="KW-1185">Reference proteome</keyword>
<evidence type="ECO:0000313" key="16">
    <source>
        <dbReference type="RefSeq" id="XP_033805659.1"/>
    </source>
</evidence>
<dbReference type="FunFam" id="3.40.50.170:FF:000006">
    <property type="entry name" value="Trifunctional purine biosynthetic protein adenosine-3"/>
    <property type="match status" value="1"/>
</dbReference>
<comment type="similarity">
    <text evidence="13">In the central section; belongs to the AIR synthase family.</text>
</comment>
<reference evidence="16" key="1">
    <citation type="submission" date="2025-08" db="UniProtKB">
        <authorList>
            <consortium name="RefSeq"/>
        </authorList>
    </citation>
    <scope>IDENTIFICATION</scope>
</reference>
<dbReference type="CDD" id="cd08645">
    <property type="entry name" value="FMT_core_GART"/>
    <property type="match status" value="1"/>
</dbReference>
<evidence type="ECO:0000313" key="15">
    <source>
        <dbReference type="Proteomes" id="UP000515159"/>
    </source>
</evidence>
<comment type="catalytic activity">
    <reaction evidence="13">
        <text>2-formamido-N(1)-(5-O-phospho-beta-D-ribosyl)acetamidine + ATP = 5-amino-1-(5-phospho-beta-D-ribosyl)imidazole + ADP + phosphate + H(+)</text>
        <dbReference type="Rhea" id="RHEA:23032"/>
        <dbReference type="ChEBI" id="CHEBI:15378"/>
        <dbReference type="ChEBI" id="CHEBI:30616"/>
        <dbReference type="ChEBI" id="CHEBI:43474"/>
        <dbReference type="ChEBI" id="CHEBI:137981"/>
        <dbReference type="ChEBI" id="CHEBI:147287"/>
        <dbReference type="ChEBI" id="CHEBI:456216"/>
        <dbReference type="EC" id="6.3.3.1"/>
    </reaction>
</comment>
<dbReference type="UniPathway" id="UPA00074">
    <property type="reaction ID" value="UER00125"/>
</dbReference>
<evidence type="ECO:0000256" key="5">
    <source>
        <dbReference type="ARBA" id="ARBA00022679"/>
    </source>
</evidence>
<comment type="pathway">
    <text evidence="2 13">Purine metabolism; IMP biosynthesis via de novo pathway; N(1)-(5-phospho-D-ribosyl)glycinamide from 5-phospho-alpha-D-ribose 1-diphosphate: step 2/2.</text>
</comment>
<evidence type="ECO:0000256" key="7">
    <source>
        <dbReference type="ARBA" id="ARBA00022741"/>
    </source>
</evidence>
<dbReference type="Gene3D" id="3.90.600.10">
    <property type="entry name" value="Phosphoribosylglycinamide synthetase, C-terminal domain"/>
    <property type="match status" value="1"/>
</dbReference>
<dbReference type="InterPro" id="IPR016185">
    <property type="entry name" value="PreATP-grasp_dom_sf"/>
</dbReference>